<dbReference type="Proteomes" id="UP000008810">
    <property type="component" value="Chromosome 4"/>
</dbReference>
<reference evidence="2 3" key="1">
    <citation type="journal article" date="2010" name="Nature">
        <title>Genome sequencing and analysis of the model grass Brachypodium distachyon.</title>
        <authorList>
            <consortium name="International Brachypodium Initiative"/>
        </authorList>
    </citation>
    <scope>NUCLEOTIDE SEQUENCE [LARGE SCALE GENOMIC DNA]</scope>
    <source>
        <strain evidence="2 3">Bd21</strain>
    </source>
</reference>
<reference evidence="2" key="2">
    <citation type="submission" date="2017-06" db="EMBL/GenBank/DDBJ databases">
        <title>WGS assembly of Brachypodium distachyon.</title>
        <authorList>
            <consortium name="The International Brachypodium Initiative"/>
            <person name="Lucas S."/>
            <person name="Harmon-Smith M."/>
            <person name="Lail K."/>
            <person name="Tice H."/>
            <person name="Grimwood J."/>
            <person name="Bruce D."/>
            <person name="Barry K."/>
            <person name="Shu S."/>
            <person name="Lindquist E."/>
            <person name="Wang M."/>
            <person name="Pitluck S."/>
            <person name="Vogel J.P."/>
            <person name="Garvin D.F."/>
            <person name="Mockler T.C."/>
            <person name="Schmutz J."/>
            <person name="Rokhsar D."/>
            <person name="Bevan M.W."/>
        </authorList>
    </citation>
    <scope>NUCLEOTIDE SEQUENCE</scope>
    <source>
        <strain evidence="2">Bd21</strain>
    </source>
</reference>
<proteinExistence type="predicted"/>
<dbReference type="EMBL" id="CM000883">
    <property type="protein sequence ID" value="KQJ86597.1"/>
    <property type="molecule type" value="Genomic_DNA"/>
</dbReference>
<feature type="transmembrane region" description="Helical" evidence="1">
    <location>
        <begin position="39"/>
        <end position="59"/>
    </location>
</feature>
<sequence length="64" mass="7767">MDSSNKDCIGMENHHDIGMMLLKKFPYARASMFFNYLRFLFWEFSSHYCGYLVVFLMNLRIRMV</sequence>
<evidence type="ECO:0000256" key="1">
    <source>
        <dbReference type="SAM" id="Phobius"/>
    </source>
</evidence>
<accession>A0A0Q3L283</accession>
<dbReference type="AlphaFoldDB" id="A0A0Q3L283"/>
<protein>
    <submittedName>
        <fullName evidence="2 3">Uncharacterized protein</fullName>
    </submittedName>
</protein>
<organism evidence="2">
    <name type="scientific">Brachypodium distachyon</name>
    <name type="common">Purple false brome</name>
    <name type="synonym">Trachynia distachya</name>
    <dbReference type="NCBI Taxonomy" id="15368"/>
    <lineage>
        <taxon>Eukaryota</taxon>
        <taxon>Viridiplantae</taxon>
        <taxon>Streptophyta</taxon>
        <taxon>Embryophyta</taxon>
        <taxon>Tracheophyta</taxon>
        <taxon>Spermatophyta</taxon>
        <taxon>Magnoliopsida</taxon>
        <taxon>Liliopsida</taxon>
        <taxon>Poales</taxon>
        <taxon>Poaceae</taxon>
        <taxon>BOP clade</taxon>
        <taxon>Pooideae</taxon>
        <taxon>Stipodae</taxon>
        <taxon>Brachypodieae</taxon>
        <taxon>Brachypodium</taxon>
    </lineage>
</organism>
<evidence type="ECO:0000313" key="3">
    <source>
        <dbReference type="EnsemblPlants" id="KQJ86597"/>
    </source>
</evidence>
<gene>
    <name evidence="2" type="ORF">BRADI_4g06562v3</name>
</gene>
<name>A0A0Q3L283_BRADI</name>
<keyword evidence="1" id="KW-0472">Membrane</keyword>
<evidence type="ECO:0000313" key="2">
    <source>
        <dbReference type="EMBL" id="KQJ86597.1"/>
    </source>
</evidence>
<evidence type="ECO:0000313" key="4">
    <source>
        <dbReference type="Proteomes" id="UP000008810"/>
    </source>
</evidence>
<reference evidence="3" key="3">
    <citation type="submission" date="2018-08" db="UniProtKB">
        <authorList>
            <consortium name="EnsemblPlants"/>
        </authorList>
    </citation>
    <scope>IDENTIFICATION</scope>
    <source>
        <strain evidence="3">cv. Bd21</strain>
    </source>
</reference>
<dbReference type="Gramene" id="KQJ86597">
    <property type="protein sequence ID" value="KQJ86597"/>
    <property type="gene ID" value="BRADI_4g06562v3"/>
</dbReference>
<keyword evidence="4" id="KW-1185">Reference proteome</keyword>
<dbReference type="InParanoid" id="A0A0Q3L283"/>
<dbReference type="EnsemblPlants" id="KQJ86597">
    <property type="protein sequence ID" value="KQJ86597"/>
    <property type="gene ID" value="BRADI_4g06562v3"/>
</dbReference>
<keyword evidence="1" id="KW-1133">Transmembrane helix</keyword>
<keyword evidence="1" id="KW-0812">Transmembrane</keyword>